<dbReference type="InterPro" id="IPR036962">
    <property type="entry name" value="Glyco_hydro_3_N_sf"/>
</dbReference>
<dbReference type="Pfam" id="PF01915">
    <property type="entry name" value="Glyco_hydro_3_C"/>
    <property type="match status" value="1"/>
</dbReference>
<evidence type="ECO:0000259" key="8">
    <source>
        <dbReference type="SMART" id="SM01217"/>
    </source>
</evidence>
<feature type="region of interest" description="Disordered" evidence="6">
    <location>
        <begin position="29"/>
        <end position="83"/>
    </location>
</feature>
<dbReference type="AlphaFoldDB" id="A0A1Y2AT95"/>
<comment type="catalytic activity">
    <reaction evidence="1">
        <text>Hydrolysis of terminal, non-reducing beta-D-glucosyl residues with release of beta-D-glucose.</text>
        <dbReference type="EC" id="3.2.1.21"/>
    </reaction>
</comment>
<sequence length="876" mass="98420">MRIFNIFLIGIILNIYLVLSNPAEKAETSDISEAENLSDGENEEVNVNVDDNDIENVEEDSGVDDDEAEEEVENETNENEMSEYEIEHINMLDEYLGESTVLLRRNGDFPLAENERKIYLYGNGIRKTIKGGTGSGDINIRKFDNIETAFKNEGFEILTNDYLDAYDVCYQKAYDAYINKLKSEFDYDNPFAYLFAHFSVILNEPECDNLPVEKEGDVAIFVVSRISGEGVDRVNDKGDALLTDTERNTILTLAKGFKKFMLVLNTGGPVDLSGLDDVKNILVLSQLGTNTSKTLVDLVIGEKYPSGKLATSWTRNEDYFASMGNLTDINYVEGVYVGYRYFDSADVDVMFPFGFGLGYTDFKFNFKKVKIIGDRVSVDASVKNIGKFNGKEVLELYLSKPQTELDEPYQQLVSFAKTDELAPNGEETLRLEFNMSDFPSYDSKTQSYIIDKGSYIVRLGNSSRNTVPVAVIEVPSRVIVKKVENQIGNPGFEDKVFHSKKKDSLKGVKKLKLNVKSIKTETVDYNKKFEVSDVIKGLTTEEKIKFVVGAHSDDPNGSYVTTVAGVAGELYKFGDLKPVVLSDGPAGVNIARDYFIDEAGVHSTKGSLPESALEIVPEDLKAMFSFLFPKIPEGTKLHHQFTTAIPIGTALAQSWNIEFAELCGDIVGTEMNMFHINLWLAPALNIHRSILNGRNFEYYSEDPLISGMMAAHITKGVQQHKNTYVTLKHYTANNKENNRFGVSSNMSERAFREIYLRGFEIAIKKSNPGAIMSSFNLINGVHVSHHYGVIANVLRKENNFDNVIMTDWTVQNMALSDKYPDYDLCEIIKSSHDVVMPGSKNFYDQVTEAYKNNKLTIEEIEQSATRIYKLIKKIQE</sequence>
<reference evidence="9 10" key="1">
    <citation type="submission" date="2016-08" db="EMBL/GenBank/DDBJ databases">
        <title>A Parts List for Fungal Cellulosomes Revealed by Comparative Genomics.</title>
        <authorList>
            <consortium name="DOE Joint Genome Institute"/>
            <person name="Haitjema C.H."/>
            <person name="Gilmore S.P."/>
            <person name="Henske J.K."/>
            <person name="Solomon K.V."/>
            <person name="De Groot R."/>
            <person name="Kuo A."/>
            <person name="Mondo S.J."/>
            <person name="Salamov A.A."/>
            <person name="Labutti K."/>
            <person name="Zhao Z."/>
            <person name="Chiniquy J."/>
            <person name="Barry K."/>
            <person name="Brewer H.M."/>
            <person name="Purvine S.O."/>
            <person name="Wright A.T."/>
            <person name="Boxma B."/>
            <person name="Van Alen T."/>
            <person name="Hackstein J.H."/>
            <person name="Baker S.E."/>
            <person name="Grigoriev I.V."/>
            <person name="O'Malley M.A."/>
        </authorList>
    </citation>
    <scope>NUCLEOTIDE SEQUENCE [LARGE SCALE GENOMIC DNA]</scope>
    <source>
        <strain evidence="9 10">G1</strain>
    </source>
</reference>
<dbReference type="Gene3D" id="2.60.40.10">
    <property type="entry name" value="Immunoglobulins"/>
    <property type="match status" value="1"/>
</dbReference>
<evidence type="ECO:0000313" key="10">
    <source>
        <dbReference type="Proteomes" id="UP000193920"/>
    </source>
</evidence>
<feature type="signal peptide" evidence="7">
    <location>
        <begin position="1"/>
        <end position="20"/>
    </location>
</feature>
<proteinExistence type="inferred from homology"/>
<dbReference type="InterPro" id="IPR026891">
    <property type="entry name" value="Fn3-like"/>
</dbReference>
<dbReference type="EMBL" id="MCOG01000209">
    <property type="protein sequence ID" value="ORY25694.1"/>
    <property type="molecule type" value="Genomic_DNA"/>
</dbReference>
<feature type="domain" description="Fibronectin type III-like" evidence="8">
    <location>
        <begin position="392"/>
        <end position="463"/>
    </location>
</feature>
<evidence type="ECO:0000256" key="7">
    <source>
        <dbReference type="SAM" id="SignalP"/>
    </source>
</evidence>
<evidence type="ECO:0000256" key="6">
    <source>
        <dbReference type="SAM" id="MobiDB-lite"/>
    </source>
</evidence>
<dbReference type="EC" id="3.2.1.21" evidence="3"/>
<dbReference type="PANTHER" id="PTHR42715:SF10">
    <property type="entry name" value="BETA-GLUCOSIDASE"/>
    <property type="match status" value="1"/>
</dbReference>
<dbReference type="OrthoDB" id="47059at2759"/>
<dbReference type="GO" id="GO:0005975">
    <property type="term" value="P:carbohydrate metabolic process"/>
    <property type="evidence" value="ECO:0007669"/>
    <property type="project" value="InterPro"/>
</dbReference>
<dbReference type="SMART" id="SM01217">
    <property type="entry name" value="Fn3_like"/>
    <property type="match status" value="1"/>
</dbReference>
<evidence type="ECO:0000256" key="4">
    <source>
        <dbReference type="ARBA" id="ARBA00022801"/>
    </source>
</evidence>
<dbReference type="InterPro" id="IPR050288">
    <property type="entry name" value="Cellulose_deg_GH3"/>
</dbReference>
<dbReference type="Pfam" id="PF00933">
    <property type="entry name" value="Glyco_hydro_3"/>
    <property type="match status" value="1"/>
</dbReference>
<keyword evidence="4" id="KW-0378">Hydrolase</keyword>
<comment type="similarity">
    <text evidence="2">Belongs to the glycosyl hydrolase 3 family.</text>
</comment>
<accession>A0A1Y2AT95</accession>
<dbReference type="STRING" id="1754190.A0A1Y2AT95"/>
<name>A0A1Y2AT95_9FUNG</name>
<dbReference type="PANTHER" id="PTHR42715">
    <property type="entry name" value="BETA-GLUCOSIDASE"/>
    <property type="match status" value="1"/>
</dbReference>
<dbReference type="Pfam" id="PF14310">
    <property type="entry name" value="Fn3-like"/>
    <property type="match status" value="1"/>
</dbReference>
<dbReference type="InterPro" id="IPR002772">
    <property type="entry name" value="Glyco_hydro_3_C"/>
</dbReference>
<gene>
    <name evidence="9" type="ORF">LY90DRAFT_388909</name>
</gene>
<protein>
    <recommendedName>
        <fullName evidence="3">beta-glucosidase</fullName>
        <ecNumber evidence="3">3.2.1.21</ecNumber>
    </recommendedName>
</protein>
<keyword evidence="7" id="KW-0732">Signal</keyword>
<keyword evidence="10" id="KW-1185">Reference proteome</keyword>
<evidence type="ECO:0000256" key="1">
    <source>
        <dbReference type="ARBA" id="ARBA00000448"/>
    </source>
</evidence>
<dbReference type="InterPro" id="IPR017853">
    <property type="entry name" value="GH"/>
</dbReference>
<dbReference type="InterPro" id="IPR001764">
    <property type="entry name" value="Glyco_hydro_3_N"/>
</dbReference>
<dbReference type="InterPro" id="IPR013783">
    <property type="entry name" value="Ig-like_fold"/>
</dbReference>
<dbReference type="SUPFAM" id="SSF52279">
    <property type="entry name" value="Beta-D-glucan exohydrolase, C-terminal domain"/>
    <property type="match status" value="1"/>
</dbReference>
<comment type="caution">
    <text evidence="9">The sequence shown here is derived from an EMBL/GenBank/DDBJ whole genome shotgun (WGS) entry which is preliminary data.</text>
</comment>
<evidence type="ECO:0000256" key="3">
    <source>
        <dbReference type="ARBA" id="ARBA00012744"/>
    </source>
</evidence>
<dbReference type="Gene3D" id="3.20.20.300">
    <property type="entry name" value="Glycoside hydrolase, family 3, N-terminal domain"/>
    <property type="match status" value="1"/>
</dbReference>
<dbReference type="GO" id="GO:0008422">
    <property type="term" value="F:beta-glucosidase activity"/>
    <property type="evidence" value="ECO:0007669"/>
    <property type="project" value="UniProtKB-EC"/>
</dbReference>
<dbReference type="InterPro" id="IPR036881">
    <property type="entry name" value="Glyco_hydro_3_C_sf"/>
</dbReference>
<feature type="chain" id="PRO_5013005559" description="beta-glucosidase" evidence="7">
    <location>
        <begin position="21"/>
        <end position="876"/>
    </location>
</feature>
<evidence type="ECO:0000313" key="9">
    <source>
        <dbReference type="EMBL" id="ORY25694.1"/>
    </source>
</evidence>
<dbReference type="SUPFAM" id="SSF51445">
    <property type="entry name" value="(Trans)glycosidases"/>
    <property type="match status" value="1"/>
</dbReference>
<dbReference type="Proteomes" id="UP000193920">
    <property type="component" value="Unassembled WGS sequence"/>
</dbReference>
<keyword evidence="5" id="KW-0326">Glycosidase</keyword>
<organism evidence="9 10">
    <name type="scientific">Neocallimastix californiae</name>
    <dbReference type="NCBI Taxonomy" id="1754190"/>
    <lineage>
        <taxon>Eukaryota</taxon>
        <taxon>Fungi</taxon>
        <taxon>Fungi incertae sedis</taxon>
        <taxon>Chytridiomycota</taxon>
        <taxon>Chytridiomycota incertae sedis</taxon>
        <taxon>Neocallimastigomycetes</taxon>
        <taxon>Neocallimastigales</taxon>
        <taxon>Neocallimastigaceae</taxon>
        <taxon>Neocallimastix</taxon>
    </lineage>
</organism>
<feature type="compositionally biased region" description="Acidic residues" evidence="6">
    <location>
        <begin position="30"/>
        <end position="83"/>
    </location>
</feature>
<evidence type="ECO:0000256" key="2">
    <source>
        <dbReference type="ARBA" id="ARBA00005336"/>
    </source>
</evidence>
<dbReference type="Gene3D" id="3.40.50.1700">
    <property type="entry name" value="Glycoside hydrolase family 3 C-terminal domain"/>
    <property type="match status" value="1"/>
</dbReference>
<evidence type="ECO:0000256" key="5">
    <source>
        <dbReference type="ARBA" id="ARBA00023295"/>
    </source>
</evidence>